<organism evidence="2 3">
    <name type="scientific">Candidatus Roizmanbacteria bacterium RIFCSPLOWO2_01_FULL_40_42</name>
    <dbReference type="NCBI Taxonomy" id="1802066"/>
    <lineage>
        <taxon>Bacteria</taxon>
        <taxon>Candidatus Roizmaniibacteriota</taxon>
    </lineage>
</organism>
<evidence type="ECO:0000313" key="2">
    <source>
        <dbReference type="EMBL" id="OGK51236.1"/>
    </source>
</evidence>
<dbReference type="Proteomes" id="UP000178558">
    <property type="component" value="Unassembled WGS sequence"/>
</dbReference>
<gene>
    <name evidence="2" type="ORF">A3B50_03390</name>
</gene>
<keyword evidence="1" id="KW-0472">Membrane</keyword>
<evidence type="ECO:0000256" key="1">
    <source>
        <dbReference type="SAM" id="Phobius"/>
    </source>
</evidence>
<reference evidence="2 3" key="1">
    <citation type="journal article" date="2016" name="Nat. Commun.">
        <title>Thousands of microbial genomes shed light on interconnected biogeochemical processes in an aquifer system.</title>
        <authorList>
            <person name="Anantharaman K."/>
            <person name="Brown C.T."/>
            <person name="Hug L.A."/>
            <person name="Sharon I."/>
            <person name="Castelle C.J."/>
            <person name="Probst A.J."/>
            <person name="Thomas B.C."/>
            <person name="Singh A."/>
            <person name="Wilkins M.J."/>
            <person name="Karaoz U."/>
            <person name="Brodie E.L."/>
            <person name="Williams K.H."/>
            <person name="Hubbard S.S."/>
            <person name="Banfield J.F."/>
        </authorList>
    </citation>
    <scope>NUCLEOTIDE SEQUENCE [LARGE SCALE GENOMIC DNA]</scope>
</reference>
<sequence>MATNELPKPRLSAQQQLVLRDRALTMSRVGFSALVPSVTAEVAFIANDESAGWIIGGAVAILGFLGFTVDRFAAYRRRERAQKRALDSNARDIEKYESKRVQKIPREESTLPLHVVRDVEQIQAS</sequence>
<dbReference type="AlphaFoldDB" id="A0A1F7J6K5"/>
<accession>A0A1F7J6K5</accession>
<feature type="transmembrane region" description="Helical" evidence="1">
    <location>
        <begin position="52"/>
        <end position="74"/>
    </location>
</feature>
<proteinExistence type="predicted"/>
<comment type="caution">
    <text evidence="2">The sequence shown here is derived from an EMBL/GenBank/DDBJ whole genome shotgun (WGS) entry which is preliminary data.</text>
</comment>
<name>A0A1F7J6K5_9BACT</name>
<keyword evidence="1" id="KW-0812">Transmembrane</keyword>
<keyword evidence="1" id="KW-1133">Transmembrane helix</keyword>
<dbReference type="EMBL" id="MGAQ01000003">
    <property type="protein sequence ID" value="OGK51236.1"/>
    <property type="molecule type" value="Genomic_DNA"/>
</dbReference>
<protein>
    <submittedName>
        <fullName evidence="2">Uncharacterized protein</fullName>
    </submittedName>
</protein>
<evidence type="ECO:0000313" key="3">
    <source>
        <dbReference type="Proteomes" id="UP000178558"/>
    </source>
</evidence>